<dbReference type="Proteomes" id="UP000265515">
    <property type="component" value="Unassembled WGS sequence"/>
</dbReference>
<evidence type="ECO:0000313" key="2">
    <source>
        <dbReference type="EMBL" id="GBG74679.1"/>
    </source>
</evidence>
<feature type="compositionally biased region" description="Acidic residues" evidence="1">
    <location>
        <begin position="186"/>
        <end position="204"/>
    </location>
</feature>
<proteinExistence type="predicted"/>
<comment type="caution">
    <text evidence="2">The sequence shown here is derived from an EMBL/GenBank/DDBJ whole genome shotgun (WGS) entry which is preliminary data.</text>
</comment>
<evidence type="ECO:0000256" key="1">
    <source>
        <dbReference type="SAM" id="MobiDB-lite"/>
    </source>
</evidence>
<organism evidence="2 3">
    <name type="scientific">Chara braunii</name>
    <name type="common">Braun's stonewort</name>
    <dbReference type="NCBI Taxonomy" id="69332"/>
    <lineage>
        <taxon>Eukaryota</taxon>
        <taxon>Viridiplantae</taxon>
        <taxon>Streptophyta</taxon>
        <taxon>Charophyceae</taxon>
        <taxon>Charales</taxon>
        <taxon>Characeae</taxon>
        <taxon>Chara</taxon>
    </lineage>
</organism>
<name>A0A388KX94_CHABU</name>
<sequence length="318" mass="35254">MAARGLYWYAQEYCNLYRPPKKGGAIDHITAAPLPIAEDLGSGCGEVTGAVAHGFSERCEEDEISDDEVELLLIQGWRTDTEGDFLGILFREVRDGHQDSIMDELLIFLTQVLDDMPLEILSRCDKKSGTTTLARTLEPHLLWSTCTELDEGSCYLPSKGAYLSVDVTDLSTWDPLIRRAPIGGTSEEEGDEEEETEVEEDREDDLNYRGSEDSGSEGSKSEEESGSDESSDPAELTREEEEDVARRKREKAEGKRSIEESQESSPQLLQGDPARNPEPPREEDERDGGAAAKLCDTRGLGRCGRDSRPMRPSPRSGF</sequence>
<feature type="compositionally biased region" description="Basic and acidic residues" evidence="1">
    <location>
        <begin position="250"/>
        <end position="259"/>
    </location>
</feature>
<reference evidence="2 3" key="1">
    <citation type="journal article" date="2018" name="Cell">
        <title>The Chara Genome: Secondary Complexity and Implications for Plant Terrestrialization.</title>
        <authorList>
            <person name="Nishiyama T."/>
            <person name="Sakayama H."/>
            <person name="Vries J.D."/>
            <person name="Buschmann H."/>
            <person name="Saint-Marcoux D."/>
            <person name="Ullrich K.K."/>
            <person name="Haas F.B."/>
            <person name="Vanderstraeten L."/>
            <person name="Becker D."/>
            <person name="Lang D."/>
            <person name="Vosolsobe S."/>
            <person name="Rombauts S."/>
            <person name="Wilhelmsson P.K.I."/>
            <person name="Janitza P."/>
            <person name="Kern R."/>
            <person name="Heyl A."/>
            <person name="Rumpler F."/>
            <person name="Villalobos L.I.A.C."/>
            <person name="Clay J.M."/>
            <person name="Skokan R."/>
            <person name="Toyoda A."/>
            <person name="Suzuki Y."/>
            <person name="Kagoshima H."/>
            <person name="Schijlen E."/>
            <person name="Tajeshwar N."/>
            <person name="Catarino B."/>
            <person name="Hetherington A.J."/>
            <person name="Saltykova A."/>
            <person name="Bonnot C."/>
            <person name="Breuninger H."/>
            <person name="Symeonidi A."/>
            <person name="Radhakrishnan G.V."/>
            <person name="Van Nieuwerburgh F."/>
            <person name="Deforce D."/>
            <person name="Chang C."/>
            <person name="Karol K.G."/>
            <person name="Hedrich R."/>
            <person name="Ulvskov P."/>
            <person name="Glockner G."/>
            <person name="Delwiche C.F."/>
            <person name="Petrasek J."/>
            <person name="Van de Peer Y."/>
            <person name="Friml J."/>
            <person name="Beilby M."/>
            <person name="Dolan L."/>
            <person name="Kohara Y."/>
            <person name="Sugano S."/>
            <person name="Fujiyama A."/>
            <person name="Delaux P.-M."/>
            <person name="Quint M."/>
            <person name="TheiBen G."/>
            <person name="Hagemann M."/>
            <person name="Harholt J."/>
            <person name="Dunand C."/>
            <person name="Zachgo S."/>
            <person name="Langdale J."/>
            <person name="Maumus F."/>
            <person name="Straeten D.V.D."/>
            <person name="Gould S.B."/>
            <person name="Rensing S.A."/>
        </authorList>
    </citation>
    <scope>NUCLEOTIDE SEQUENCE [LARGE SCALE GENOMIC DNA]</scope>
    <source>
        <strain evidence="2 3">S276</strain>
    </source>
</reference>
<dbReference type="AlphaFoldDB" id="A0A388KX94"/>
<dbReference type="EMBL" id="BFEA01000208">
    <property type="protein sequence ID" value="GBG74679.1"/>
    <property type="molecule type" value="Genomic_DNA"/>
</dbReference>
<protein>
    <submittedName>
        <fullName evidence="2">Uncharacterized protein</fullName>
    </submittedName>
</protein>
<evidence type="ECO:0000313" key="3">
    <source>
        <dbReference type="Proteomes" id="UP000265515"/>
    </source>
</evidence>
<accession>A0A388KX94</accession>
<keyword evidence="3" id="KW-1185">Reference proteome</keyword>
<gene>
    <name evidence="2" type="ORF">CBR_g19086</name>
</gene>
<dbReference type="Gramene" id="GBG74679">
    <property type="protein sequence ID" value="GBG74679"/>
    <property type="gene ID" value="CBR_g19086"/>
</dbReference>
<feature type="compositionally biased region" description="Acidic residues" evidence="1">
    <location>
        <begin position="224"/>
        <end position="243"/>
    </location>
</feature>
<feature type="region of interest" description="Disordered" evidence="1">
    <location>
        <begin position="178"/>
        <end position="318"/>
    </location>
</feature>